<protein>
    <submittedName>
        <fullName evidence="2">DNA-binding protein</fullName>
    </submittedName>
</protein>
<dbReference type="Proteomes" id="UP000176005">
    <property type="component" value="Unassembled WGS sequence"/>
</dbReference>
<keyword evidence="2" id="KW-0238">DNA-binding</keyword>
<dbReference type="AlphaFoldDB" id="A0A1E7LC29"/>
<dbReference type="GO" id="GO:0003677">
    <property type="term" value="F:DNA binding"/>
    <property type="evidence" value="ECO:0007669"/>
    <property type="project" value="UniProtKB-KW"/>
</dbReference>
<dbReference type="EMBL" id="LJGW01000041">
    <property type="protein sequence ID" value="OEV13765.1"/>
    <property type="molecule type" value="Genomic_DNA"/>
</dbReference>
<evidence type="ECO:0000313" key="3">
    <source>
        <dbReference type="Proteomes" id="UP000176005"/>
    </source>
</evidence>
<dbReference type="CDD" id="cd00093">
    <property type="entry name" value="HTH_XRE"/>
    <property type="match status" value="1"/>
</dbReference>
<reference evidence="2 3" key="1">
    <citation type="journal article" date="2016" name="Front. Microbiol.">
        <title>Comparative Genomics Analysis of Streptomyces Species Reveals Their Adaptation to the Marine Environment and Their Diversity at the Genomic Level.</title>
        <authorList>
            <person name="Tian X."/>
            <person name="Zhang Z."/>
            <person name="Yang T."/>
            <person name="Chen M."/>
            <person name="Li J."/>
            <person name="Chen F."/>
            <person name="Yang J."/>
            <person name="Li W."/>
            <person name="Zhang B."/>
            <person name="Zhang Z."/>
            <person name="Wu J."/>
            <person name="Zhang C."/>
            <person name="Long L."/>
            <person name="Xiao J."/>
        </authorList>
    </citation>
    <scope>NUCLEOTIDE SEQUENCE [LARGE SCALE GENOMIC DNA]</scope>
    <source>
        <strain evidence="2 3">SCSIO 10429</strain>
    </source>
</reference>
<dbReference type="SUPFAM" id="SSF47413">
    <property type="entry name" value="lambda repressor-like DNA-binding domains"/>
    <property type="match status" value="1"/>
</dbReference>
<keyword evidence="3" id="KW-1185">Reference proteome</keyword>
<name>A0A1E7LC29_9ACTN</name>
<evidence type="ECO:0000313" key="2">
    <source>
        <dbReference type="EMBL" id="OEV13765.1"/>
    </source>
</evidence>
<feature type="domain" description="HTH cro/C1-type" evidence="1">
    <location>
        <begin position="26"/>
        <end position="79"/>
    </location>
</feature>
<sequence>MARSAGRSWVSEPETSDSLMAFGAIVKVFRERAGLNQDELSKQVQYSKPLVSSVEQGRRLPPPDFVERAEQALDAFGVLRAAAQHIGRQPGLAAWFREWARLEKEALNLCTYECRLVPGLLQTQAYARAVFNNRLPLLMDDQLETQLTARTDRQRLLDELPRTTFSFIIEEAVLMRRLGGTEVTRGQLDHLLGRGRLRNVEIQIVPADLEEHACLDGPVALLESSYHRWMGYSEGQKNGRLISGLEDVSVLQMRYAKMRSQALSHTESRSLLQRMRGAL</sequence>
<dbReference type="InterPro" id="IPR043917">
    <property type="entry name" value="DUF5753"/>
</dbReference>
<dbReference type="PROSITE" id="PS50943">
    <property type="entry name" value="HTH_CROC1"/>
    <property type="match status" value="1"/>
</dbReference>
<dbReference type="Pfam" id="PF19054">
    <property type="entry name" value="DUF5753"/>
    <property type="match status" value="1"/>
</dbReference>
<organism evidence="2 3">
    <name type="scientific">Streptomyces nanshensis</name>
    <dbReference type="NCBI Taxonomy" id="518642"/>
    <lineage>
        <taxon>Bacteria</taxon>
        <taxon>Bacillati</taxon>
        <taxon>Actinomycetota</taxon>
        <taxon>Actinomycetes</taxon>
        <taxon>Kitasatosporales</taxon>
        <taxon>Streptomycetaceae</taxon>
        <taxon>Streptomyces</taxon>
    </lineage>
</organism>
<comment type="caution">
    <text evidence="2">The sequence shown here is derived from an EMBL/GenBank/DDBJ whole genome shotgun (WGS) entry which is preliminary data.</text>
</comment>
<dbReference type="PATRIC" id="fig|518642.10.peg.5908"/>
<dbReference type="InterPro" id="IPR001387">
    <property type="entry name" value="Cro/C1-type_HTH"/>
</dbReference>
<accession>A0A1E7LC29</accession>
<dbReference type="Pfam" id="PF13560">
    <property type="entry name" value="HTH_31"/>
    <property type="match status" value="1"/>
</dbReference>
<gene>
    <name evidence="2" type="ORF">AN218_01975</name>
</gene>
<dbReference type="Gene3D" id="1.10.260.40">
    <property type="entry name" value="lambda repressor-like DNA-binding domains"/>
    <property type="match status" value="1"/>
</dbReference>
<evidence type="ECO:0000259" key="1">
    <source>
        <dbReference type="PROSITE" id="PS50943"/>
    </source>
</evidence>
<dbReference type="SMART" id="SM00530">
    <property type="entry name" value="HTH_XRE"/>
    <property type="match status" value="1"/>
</dbReference>
<dbReference type="InterPro" id="IPR010982">
    <property type="entry name" value="Lambda_DNA-bd_dom_sf"/>
</dbReference>
<proteinExistence type="predicted"/>